<gene>
    <name evidence="4" type="ORF">VIBNISOn1_790107</name>
</gene>
<evidence type="ECO:0000256" key="2">
    <source>
        <dbReference type="ARBA" id="ARBA00008520"/>
    </source>
</evidence>
<organism evidence="4 5">
    <name type="scientific">Vibrio nigripulchritudo SOn1</name>
    <dbReference type="NCBI Taxonomy" id="1238450"/>
    <lineage>
        <taxon>Bacteria</taxon>
        <taxon>Pseudomonadati</taxon>
        <taxon>Pseudomonadota</taxon>
        <taxon>Gammaproteobacteria</taxon>
        <taxon>Vibrionales</taxon>
        <taxon>Vibrionaceae</taxon>
        <taxon>Vibrio</taxon>
    </lineage>
</organism>
<accession>A0AAV2VX39</accession>
<keyword evidence="3" id="KW-0732">Signal</keyword>
<comment type="caution">
    <text evidence="4">The sequence shown here is derived from an EMBL/GenBank/DDBJ whole genome shotgun (WGS) entry which is preliminary data.</text>
</comment>
<evidence type="ECO:0000256" key="3">
    <source>
        <dbReference type="SAM" id="SignalP"/>
    </source>
</evidence>
<comment type="similarity">
    <text evidence="2">Belongs to the bacterial solute-binding protein 1 family.</text>
</comment>
<keyword evidence="4" id="KW-0762">Sugar transport</keyword>
<protein>
    <submittedName>
        <fullName evidence="4">ABC-type sugar transport system,periplasmic component</fullName>
    </submittedName>
</protein>
<proteinExistence type="inferred from homology"/>
<dbReference type="GO" id="GO:0042597">
    <property type="term" value="C:periplasmic space"/>
    <property type="evidence" value="ECO:0007669"/>
    <property type="project" value="UniProtKB-SubCell"/>
</dbReference>
<feature type="signal peptide" evidence="3">
    <location>
        <begin position="1"/>
        <end position="28"/>
    </location>
</feature>
<dbReference type="PANTHER" id="PTHR43649">
    <property type="entry name" value="ARABINOSE-BINDING PROTEIN-RELATED"/>
    <property type="match status" value="1"/>
</dbReference>
<dbReference type="Proteomes" id="UP000018211">
    <property type="component" value="Unassembled WGS sequence"/>
</dbReference>
<evidence type="ECO:0000256" key="1">
    <source>
        <dbReference type="ARBA" id="ARBA00004418"/>
    </source>
</evidence>
<dbReference type="AlphaFoldDB" id="A0AAV2VX39"/>
<dbReference type="PANTHER" id="PTHR43649:SF12">
    <property type="entry name" value="DIACETYLCHITOBIOSE BINDING PROTEIN DASA"/>
    <property type="match status" value="1"/>
</dbReference>
<reference evidence="4 5" key="1">
    <citation type="journal article" date="2013" name="ISME J.">
        <title>Comparative genomics of pathogenic lineages of Vibrio nigripulchritudo identifies virulence-associated traits.</title>
        <authorList>
            <person name="Goudenege D."/>
            <person name="Labreuche Y."/>
            <person name="Krin E."/>
            <person name="Ansquer D."/>
            <person name="Mangenot S."/>
            <person name="Calteau A."/>
            <person name="Medigue C."/>
            <person name="Mazel D."/>
            <person name="Polz M.F."/>
            <person name="Le Roux F."/>
        </authorList>
    </citation>
    <scope>NUCLEOTIDE SEQUENCE [LARGE SCALE GENOMIC DNA]</scope>
    <source>
        <strain evidence="4 5">SOn1</strain>
    </source>
</reference>
<dbReference type="RefSeq" id="WP_022613400.1">
    <property type="nucleotide sequence ID" value="NZ_LK391965.1"/>
</dbReference>
<dbReference type="InterPro" id="IPR050490">
    <property type="entry name" value="Bact_solute-bd_prot1"/>
</dbReference>
<dbReference type="Pfam" id="PF01547">
    <property type="entry name" value="SBP_bac_1"/>
    <property type="match status" value="1"/>
</dbReference>
<dbReference type="SUPFAM" id="SSF53850">
    <property type="entry name" value="Periplasmic binding protein-like II"/>
    <property type="match status" value="1"/>
</dbReference>
<keyword evidence="4" id="KW-0813">Transport</keyword>
<dbReference type="Gene3D" id="3.40.190.10">
    <property type="entry name" value="Periplasmic binding protein-like II"/>
    <property type="match status" value="2"/>
</dbReference>
<dbReference type="CDD" id="cd13585">
    <property type="entry name" value="PBP2_TMBP_like"/>
    <property type="match status" value="1"/>
</dbReference>
<name>A0AAV2VX39_9VIBR</name>
<dbReference type="EMBL" id="CAOF01000174">
    <property type="protein sequence ID" value="CCO49180.1"/>
    <property type="molecule type" value="Genomic_DNA"/>
</dbReference>
<comment type="subcellular location">
    <subcellularLocation>
        <location evidence="1">Periplasm</location>
    </subcellularLocation>
</comment>
<dbReference type="InterPro" id="IPR006059">
    <property type="entry name" value="SBP"/>
</dbReference>
<sequence>MKRLTTHLHTLCAAVSFGLMVSAPAALAEDITIRFWDNQQTESGLSEYQKASVALFEKENPGIKVEVTTVPYPEYQQRLLTAVRSGNAPDISTVDQIWLAAFAEAGAIVPLDNKMQSASMKADQFFPGAWSSVRYKDKTWGVPFNVDVWQFSYVNNALFKSAGIAPDSIVTWDGLKNAAKALTDKSKGQYGVGLFGHKGEDTVVVVNSFIFSNGGQVLDSTGQCKLNEQPAVEALAYLQDLAQYAPKGILNASSGDMRELFLNGSLAIEFWPALEQPTLQKSNIDWDFFNGHAPKGKKAVGTYGGWNLVVYRGSKHQEAAWKFAQFLTRQDINGKVVDLLPANVQAAQAFVGENRSKPNDIIEHLNNASPRPLSARYLEVADIQMAMIQDLFDGTPAQKAADAACIKINQL</sequence>
<evidence type="ECO:0000313" key="4">
    <source>
        <dbReference type="EMBL" id="CCO49180.1"/>
    </source>
</evidence>
<feature type="chain" id="PRO_5043674205" evidence="3">
    <location>
        <begin position="29"/>
        <end position="411"/>
    </location>
</feature>
<evidence type="ECO:0000313" key="5">
    <source>
        <dbReference type="Proteomes" id="UP000018211"/>
    </source>
</evidence>